<dbReference type="STRING" id="48256.CLHUN_24110"/>
<dbReference type="Gene3D" id="2.10.109.10">
    <property type="entry name" value="Umud Fragment, subunit A"/>
    <property type="match status" value="1"/>
</dbReference>
<comment type="caution">
    <text evidence="3">The sequence shown here is derived from an EMBL/GenBank/DDBJ whole genome shotgun (WGS) entry which is preliminary data.</text>
</comment>
<evidence type="ECO:0000313" key="4">
    <source>
        <dbReference type="Proteomes" id="UP000191554"/>
    </source>
</evidence>
<dbReference type="EMBL" id="MZGX01000015">
    <property type="protein sequence ID" value="OPX43691.1"/>
    <property type="molecule type" value="Genomic_DNA"/>
</dbReference>
<keyword evidence="1" id="KW-0812">Transmembrane</keyword>
<protein>
    <submittedName>
        <fullName evidence="3">Peptidase S24-like protein</fullName>
    </submittedName>
</protein>
<feature type="domain" description="Peptidase S24/S26A/S26B/S26C" evidence="2">
    <location>
        <begin position="25"/>
        <end position="106"/>
    </location>
</feature>
<dbReference type="Proteomes" id="UP000191554">
    <property type="component" value="Unassembled WGS sequence"/>
</dbReference>
<dbReference type="InterPro" id="IPR015927">
    <property type="entry name" value="Peptidase_S24_S26A/B/C"/>
</dbReference>
<name>A0A1V4SKD5_RUMHU</name>
<gene>
    <name evidence="3" type="ORF">CLHUN_24110</name>
</gene>
<evidence type="ECO:0000259" key="2">
    <source>
        <dbReference type="Pfam" id="PF00717"/>
    </source>
</evidence>
<keyword evidence="1" id="KW-1133">Transmembrane helix</keyword>
<organism evidence="3 4">
    <name type="scientific">Ruminiclostridium hungatei</name>
    <name type="common">Clostridium hungatei</name>
    <dbReference type="NCBI Taxonomy" id="48256"/>
    <lineage>
        <taxon>Bacteria</taxon>
        <taxon>Bacillati</taxon>
        <taxon>Bacillota</taxon>
        <taxon>Clostridia</taxon>
        <taxon>Eubacteriales</taxon>
        <taxon>Oscillospiraceae</taxon>
        <taxon>Ruminiclostridium</taxon>
    </lineage>
</organism>
<evidence type="ECO:0000256" key="1">
    <source>
        <dbReference type="SAM" id="Phobius"/>
    </source>
</evidence>
<accession>A0A1V4SKD5</accession>
<dbReference type="CDD" id="cd06462">
    <property type="entry name" value="Peptidase_S24_S26"/>
    <property type="match status" value="1"/>
</dbReference>
<dbReference type="AlphaFoldDB" id="A0A1V4SKD5"/>
<dbReference type="RefSeq" id="WP_080064840.1">
    <property type="nucleotide sequence ID" value="NZ_MZGX01000015.1"/>
</dbReference>
<sequence>MLEYENKQTMIDLLKMRKKLNIPTWITSWGYSMLPLIFNGSKVWITPPAKEVRPGTVLVFEVEGNLLIHRLVKIIRKDGKVLYQTKGDNVFYRDIMIDAVNILGIVKRIKRKESKREILLRQNTVLSRLISIISYREHKIHVLTYDCTKYKKYFIDALKYFFKMVIWLLSYIELALLMGFNRLTPEMGGLKSKKGV</sequence>
<dbReference type="Pfam" id="PF00717">
    <property type="entry name" value="Peptidase_S24"/>
    <property type="match status" value="1"/>
</dbReference>
<feature type="transmembrane region" description="Helical" evidence="1">
    <location>
        <begin position="160"/>
        <end position="180"/>
    </location>
</feature>
<evidence type="ECO:0000313" key="3">
    <source>
        <dbReference type="EMBL" id="OPX43691.1"/>
    </source>
</evidence>
<keyword evidence="4" id="KW-1185">Reference proteome</keyword>
<dbReference type="OrthoDB" id="1648066at2"/>
<proteinExistence type="predicted"/>
<dbReference type="SUPFAM" id="SSF51306">
    <property type="entry name" value="LexA/Signal peptidase"/>
    <property type="match status" value="1"/>
</dbReference>
<dbReference type="InterPro" id="IPR036286">
    <property type="entry name" value="LexA/Signal_pep-like_sf"/>
</dbReference>
<keyword evidence="1" id="KW-0472">Membrane</keyword>
<reference evidence="3 4" key="1">
    <citation type="submission" date="2017-03" db="EMBL/GenBank/DDBJ databases">
        <title>Genome sequence of Clostridium hungatei DSM 14427.</title>
        <authorList>
            <person name="Poehlein A."/>
            <person name="Daniel R."/>
        </authorList>
    </citation>
    <scope>NUCLEOTIDE SEQUENCE [LARGE SCALE GENOMIC DNA]</scope>
    <source>
        <strain evidence="3 4">DSM 14427</strain>
    </source>
</reference>